<dbReference type="Pfam" id="PF00096">
    <property type="entry name" value="zf-C2H2"/>
    <property type="match status" value="4"/>
</dbReference>
<dbReference type="InterPro" id="IPR013087">
    <property type="entry name" value="Znf_C2H2_type"/>
</dbReference>
<dbReference type="GO" id="GO:0005634">
    <property type="term" value="C:nucleus"/>
    <property type="evidence" value="ECO:0007669"/>
    <property type="project" value="UniProtKB-SubCell"/>
</dbReference>
<reference evidence="11" key="2">
    <citation type="submission" date="2020-05" db="UniProtKB">
        <authorList>
            <consortium name="EnsemblMetazoa"/>
        </authorList>
    </citation>
    <scope>IDENTIFICATION</scope>
    <source>
        <strain evidence="11">CM1001059</strain>
    </source>
</reference>
<evidence type="ECO:0000259" key="10">
    <source>
        <dbReference type="PROSITE" id="PS50157"/>
    </source>
</evidence>
<keyword evidence="4 8" id="KW-0863">Zinc-finger</keyword>
<keyword evidence="6" id="KW-0238">DNA-binding</keyword>
<feature type="domain" description="C2H2-type" evidence="10">
    <location>
        <begin position="347"/>
        <end position="371"/>
    </location>
</feature>
<dbReference type="PROSITE" id="PS00028">
    <property type="entry name" value="ZINC_FINGER_C2H2_1"/>
    <property type="match status" value="8"/>
</dbReference>
<dbReference type="GO" id="GO:0001228">
    <property type="term" value="F:DNA-binding transcription activator activity, RNA polymerase II-specific"/>
    <property type="evidence" value="ECO:0007669"/>
    <property type="project" value="TreeGrafter"/>
</dbReference>
<feature type="domain" description="C2H2-type" evidence="10">
    <location>
        <begin position="273"/>
        <end position="291"/>
    </location>
</feature>
<dbReference type="GO" id="GO:0000978">
    <property type="term" value="F:RNA polymerase II cis-regulatory region sequence-specific DNA binding"/>
    <property type="evidence" value="ECO:0007669"/>
    <property type="project" value="TreeGrafter"/>
</dbReference>
<dbReference type="VEuPathDB" id="VectorBase:AMEC018196"/>
<feature type="domain" description="C2H2-type" evidence="10">
    <location>
        <begin position="887"/>
        <end position="914"/>
    </location>
</feature>
<evidence type="ECO:0000256" key="6">
    <source>
        <dbReference type="ARBA" id="ARBA00023125"/>
    </source>
</evidence>
<evidence type="ECO:0000256" key="1">
    <source>
        <dbReference type="ARBA" id="ARBA00004123"/>
    </source>
</evidence>
<dbReference type="Pfam" id="PF12874">
    <property type="entry name" value="zf-met"/>
    <property type="match status" value="1"/>
</dbReference>
<keyword evidence="12" id="KW-1185">Reference proteome</keyword>
<dbReference type="SMART" id="SM00355">
    <property type="entry name" value="ZnF_C2H2"/>
    <property type="match status" value="14"/>
</dbReference>
<dbReference type="PROSITE" id="PS50157">
    <property type="entry name" value="ZINC_FINGER_C2H2_2"/>
    <property type="match status" value="7"/>
</dbReference>
<evidence type="ECO:0000256" key="2">
    <source>
        <dbReference type="ARBA" id="ARBA00022723"/>
    </source>
</evidence>
<feature type="domain" description="C2H2-type" evidence="10">
    <location>
        <begin position="595"/>
        <end position="622"/>
    </location>
</feature>
<feature type="domain" description="C2H2-type" evidence="10">
    <location>
        <begin position="916"/>
        <end position="944"/>
    </location>
</feature>
<feature type="domain" description="C2H2-type" evidence="10">
    <location>
        <begin position="244"/>
        <end position="271"/>
    </location>
</feature>
<dbReference type="SUPFAM" id="SSF57667">
    <property type="entry name" value="beta-beta-alpha zinc fingers"/>
    <property type="match status" value="7"/>
</dbReference>
<evidence type="ECO:0000256" key="4">
    <source>
        <dbReference type="ARBA" id="ARBA00022771"/>
    </source>
</evidence>
<dbReference type="AlphaFoldDB" id="A0A182UD25"/>
<organism evidence="11 12">
    <name type="scientific">Anopheles melas</name>
    <dbReference type="NCBI Taxonomy" id="34690"/>
    <lineage>
        <taxon>Eukaryota</taxon>
        <taxon>Metazoa</taxon>
        <taxon>Ecdysozoa</taxon>
        <taxon>Arthropoda</taxon>
        <taxon>Hexapoda</taxon>
        <taxon>Insecta</taxon>
        <taxon>Pterygota</taxon>
        <taxon>Neoptera</taxon>
        <taxon>Endopterygota</taxon>
        <taxon>Diptera</taxon>
        <taxon>Nematocera</taxon>
        <taxon>Culicoidea</taxon>
        <taxon>Culicidae</taxon>
        <taxon>Anophelinae</taxon>
        <taxon>Anopheles</taxon>
    </lineage>
</organism>
<dbReference type="STRING" id="34690.A0A182UD25"/>
<sequence length="966" mass="110099">LDANNLQYAICLECINQLKISADFRTRCLSNDAQFQQLHDLLVASANDIETKAEDGKSQLSDLDEPYMMAELDNFDDRSTEYSINDPFRRVQGECSFLEEYLLDSESDSVRVDGGRRTSTTNRSSRTVSERIAKDDEHWNSANYIAPGEALISDDDGVSDPENGEWSSYYWPSNPLIVPYERERGKRKLHLCNICGIFVKDLPKHVINHEDDITEACPHCPVRMKQKTNMIAHIQTVHLKTISKTCEICGKGFIHHKTYKYHMMSHQDEGGTFECKACSKTFTHSNALKDHFNSICGTFVSNLNFHQNYHHAKTSIKLPCPHCPAKITHQKNLTRHINTVHLKIVEKTCEICGKEFTTNNSYVSHMLNDEHKASCVVCLECTNKLKISSTFRNACLSNDALFHALCRVVLDSRVQQTYDETVEYLESDFEGEANSDTYAEDEPIATEIYPSKDGSSPLPSAVKEPQHRVQPSSVVSIASTIEEAKSEDELFGYSANYIKPGEILYAEDVVHRSYVDWNTSLNPKHAPTAPHPRERGKRRLYMCEKCALIVKHLPTHMQVHEETATFACPYCPAKMKQKNNISQHILQVHYKAICRTCKICGKGFVHHKTYRYHMLTHEGEGKRFACQDCSKTFPNAIYLRDHFNRIHNAARTGKTNAESGPKTPCKLKVAATFRNTCLKNDPLFRDLYKVLVASGKERLQKVVARIELSDTDDGMDDEDAHTKPVVIYLNDPLWKPSKQSVPEVAPKPKLPKQSVEIPSMITDDDDGTQHSEAFSCASTTDGELFAYSANYIEPGEVLFDPNETWPMFINWDGSLNPPYPEVRELGKKKKKRYLCDICGISISCILRHYDNHSEEQMHSCPHCPVKMKQKSNIAQHILTVHLKQNTRKCEICGKGFIHHKTYRYHMLTHEGEGKTFECPDCEKTFPNAIYLRDHFNRLHNAAKAVKKTDPAKKVRRKRNQPQIMAA</sequence>
<keyword evidence="7" id="KW-0539">Nucleus</keyword>
<name>A0A182UD25_9DIPT</name>
<dbReference type="Gene3D" id="3.30.160.60">
    <property type="entry name" value="Classic Zinc Finger"/>
    <property type="match status" value="6"/>
</dbReference>
<reference evidence="12" key="1">
    <citation type="submission" date="2014-01" db="EMBL/GenBank/DDBJ databases">
        <title>The Genome Sequence of Anopheles melas CM1001059_A (V2).</title>
        <authorList>
            <consortium name="The Broad Institute Genomics Platform"/>
            <person name="Neafsey D.E."/>
            <person name="Besansky N."/>
            <person name="Howell P."/>
            <person name="Walton C."/>
            <person name="Young S.K."/>
            <person name="Zeng Q."/>
            <person name="Gargeya S."/>
            <person name="Fitzgerald M."/>
            <person name="Haas B."/>
            <person name="Abouelleil A."/>
            <person name="Allen A.W."/>
            <person name="Alvarado L."/>
            <person name="Arachchi H.M."/>
            <person name="Berlin A.M."/>
            <person name="Chapman S.B."/>
            <person name="Gainer-Dewar J."/>
            <person name="Goldberg J."/>
            <person name="Griggs A."/>
            <person name="Gujja S."/>
            <person name="Hansen M."/>
            <person name="Howarth C."/>
            <person name="Imamovic A."/>
            <person name="Ireland A."/>
            <person name="Larimer J."/>
            <person name="McCowan C."/>
            <person name="Murphy C."/>
            <person name="Pearson M."/>
            <person name="Poon T.W."/>
            <person name="Priest M."/>
            <person name="Roberts A."/>
            <person name="Saif S."/>
            <person name="Shea T."/>
            <person name="Sisk P."/>
            <person name="Sykes S."/>
            <person name="Wortman J."/>
            <person name="Nusbaum C."/>
            <person name="Birren B."/>
        </authorList>
    </citation>
    <scope>NUCLEOTIDE SEQUENCE [LARGE SCALE GENOMIC DNA]</scope>
    <source>
        <strain evidence="12">CM1001059</strain>
    </source>
</reference>
<evidence type="ECO:0000313" key="12">
    <source>
        <dbReference type="Proteomes" id="UP000075902"/>
    </source>
</evidence>
<evidence type="ECO:0000256" key="9">
    <source>
        <dbReference type="SAM" id="MobiDB-lite"/>
    </source>
</evidence>
<dbReference type="InterPro" id="IPR012934">
    <property type="entry name" value="Znf_AD"/>
</dbReference>
<evidence type="ECO:0000256" key="8">
    <source>
        <dbReference type="PROSITE-ProRule" id="PRU00042"/>
    </source>
</evidence>
<feature type="domain" description="C2H2-type" evidence="10">
    <location>
        <begin position="624"/>
        <end position="652"/>
    </location>
</feature>
<dbReference type="PANTHER" id="PTHR24376:SF243">
    <property type="entry name" value="C2H2-TYPE DOMAIN-CONTAINING PROTEIN"/>
    <property type="match status" value="1"/>
</dbReference>
<dbReference type="Proteomes" id="UP000075902">
    <property type="component" value="Unassembled WGS sequence"/>
</dbReference>
<accession>A0A182UD25</accession>
<keyword evidence="3" id="KW-0677">Repeat</keyword>
<dbReference type="SMART" id="SM00868">
    <property type="entry name" value="zf-AD"/>
    <property type="match status" value="3"/>
</dbReference>
<dbReference type="PANTHER" id="PTHR24376">
    <property type="entry name" value="ZINC FINGER PROTEIN"/>
    <property type="match status" value="1"/>
</dbReference>
<comment type="subcellular location">
    <subcellularLocation>
        <location evidence="1">Nucleus</location>
    </subcellularLocation>
</comment>
<evidence type="ECO:0000256" key="5">
    <source>
        <dbReference type="ARBA" id="ARBA00022833"/>
    </source>
</evidence>
<evidence type="ECO:0000256" key="3">
    <source>
        <dbReference type="ARBA" id="ARBA00022737"/>
    </source>
</evidence>
<protein>
    <recommendedName>
        <fullName evidence="10">C2H2-type domain-containing protein</fullName>
    </recommendedName>
</protein>
<evidence type="ECO:0000256" key="7">
    <source>
        <dbReference type="ARBA" id="ARBA00023242"/>
    </source>
</evidence>
<dbReference type="EnsemblMetazoa" id="AMEC018196-RA">
    <property type="protein sequence ID" value="AMEC018196-PA"/>
    <property type="gene ID" value="AMEC018196"/>
</dbReference>
<keyword evidence="5" id="KW-0862">Zinc</keyword>
<dbReference type="InterPro" id="IPR036236">
    <property type="entry name" value="Znf_C2H2_sf"/>
</dbReference>
<proteinExistence type="predicted"/>
<dbReference type="GO" id="GO:0008270">
    <property type="term" value="F:zinc ion binding"/>
    <property type="evidence" value="ECO:0007669"/>
    <property type="project" value="UniProtKB-KW"/>
</dbReference>
<feature type="region of interest" description="Disordered" evidence="9">
    <location>
        <begin position="947"/>
        <end position="966"/>
    </location>
</feature>
<keyword evidence="2" id="KW-0479">Metal-binding</keyword>
<evidence type="ECO:0000313" key="11">
    <source>
        <dbReference type="EnsemblMetazoa" id="AMEC018196-PA"/>
    </source>
</evidence>